<dbReference type="AlphaFoldDB" id="A0A4D4LKN7"/>
<organism evidence="2 3">
    <name type="scientific">Streptomyces violaceusniger</name>
    <dbReference type="NCBI Taxonomy" id="68280"/>
    <lineage>
        <taxon>Bacteria</taxon>
        <taxon>Bacillati</taxon>
        <taxon>Actinomycetota</taxon>
        <taxon>Actinomycetes</taxon>
        <taxon>Kitasatosporales</taxon>
        <taxon>Streptomycetaceae</taxon>
        <taxon>Streptomyces</taxon>
        <taxon>Streptomyces violaceusniger group</taxon>
    </lineage>
</organism>
<evidence type="ECO:0000313" key="3">
    <source>
        <dbReference type="Proteomes" id="UP000301309"/>
    </source>
</evidence>
<dbReference type="CDD" id="cd05154">
    <property type="entry name" value="ACAD10_11_N-like"/>
    <property type="match status" value="1"/>
</dbReference>
<dbReference type="Proteomes" id="UP000301309">
    <property type="component" value="Unassembled WGS sequence"/>
</dbReference>
<reference evidence="2 3" key="1">
    <citation type="journal article" date="2020" name="Int. J. Syst. Evol. Microbiol.">
        <title>Reclassification of Streptomyces castelarensis and Streptomyces sporoclivatus as later heterotypic synonyms of Streptomyces antimycoticus.</title>
        <authorList>
            <person name="Komaki H."/>
            <person name="Tamura T."/>
        </authorList>
    </citation>
    <scope>NUCLEOTIDE SEQUENCE [LARGE SCALE GENOMIC DNA]</scope>
    <source>
        <strain evidence="2 3">NBRC 13459</strain>
    </source>
</reference>
<dbReference type="SUPFAM" id="SSF56112">
    <property type="entry name" value="Protein kinase-like (PK-like)"/>
    <property type="match status" value="1"/>
</dbReference>
<dbReference type="InterPro" id="IPR000719">
    <property type="entry name" value="Prot_kinase_dom"/>
</dbReference>
<dbReference type="InterPro" id="IPR002575">
    <property type="entry name" value="Aminoglycoside_PTrfase"/>
</dbReference>
<protein>
    <submittedName>
        <fullName evidence="2">Putative aminoglycoside phosphotransferase</fullName>
    </submittedName>
</protein>
<keyword evidence="3" id="KW-1185">Reference proteome</keyword>
<dbReference type="PANTHER" id="PTHR47829:SF1">
    <property type="entry name" value="HAD FAMILY PHOSPHATASE"/>
    <property type="match status" value="1"/>
</dbReference>
<dbReference type="GO" id="GO:0004672">
    <property type="term" value="F:protein kinase activity"/>
    <property type="evidence" value="ECO:0007669"/>
    <property type="project" value="InterPro"/>
</dbReference>
<accession>A0A4D4LKN7</accession>
<dbReference type="PANTHER" id="PTHR47829">
    <property type="entry name" value="HYDROLASE, PUTATIVE (AFU_ORTHOLOGUE AFUA_1G12880)-RELATED"/>
    <property type="match status" value="1"/>
</dbReference>
<dbReference type="Gene3D" id="3.90.1200.10">
    <property type="match status" value="1"/>
</dbReference>
<dbReference type="GO" id="GO:0005524">
    <property type="term" value="F:ATP binding"/>
    <property type="evidence" value="ECO:0007669"/>
    <property type="project" value="InterPro"/>
</dbReference>
<dbReference type="Pfam" id="PF01636">
    <property type="entry name" value="APH"/>
    <property type="match status" value="1"/>
</dbReference>
<dbReference type="OrthoDB" id="3806873at2"/>
<dbReference type="PROSITE" id="PS50011">
    <property type="entry name" value="PROTEIN_KINASE_DOM"/>
    <property type="match status" value="1"/>
</dbReference>
<feature type="domain" description="Protein kinase" evidence="1">
    <location>
        <begin position="29"/>
        <end position="348"/>
    </location>
</feature>
<proteinExistence type="predicted"/>
<dbReference type="InterPro" id="IPR011009">
    <property type="entry name" value="Kinase-like_dom_sf"/>
</dbReference>
<evidence type="ECO:0000313" key="2">
    <source>
        <dbReference type="EMBL" id="GDY58947.1"/>
    </source>
</evidence>
<dbReference type="EMBL" id="BJHW01000002">
    <property type="protein sequence ID" value="GDY58947.1"/>
    <property type="molecule type" value="Genomic_DNA"/>
</dbReference>
<dbReference type="InterPro" id="IPR052898">
    <property type="entry name" value="ACAD10-like"/>
</dbReference>
<name>A0A4D4LKN7_STRVO</name>
<dbReference type="RefSeq" id="WP_137981431.1">
    <property type="nucleotide sequence ID" value="NZ_BAAASO010000013.1"/>
</dbReference>
<evidence type="ECO:0000259" key="1">
    <source>
        <dbReference type="PROSITE" id="PS50011"/>
    </source>
</evidence>
<keyword evidence="2" id="KW-0808">Transferase</keyword>
<dbReference type="Gene3D" id="3.30.200.20">
    <property type="entry name" value="Phosphorylase Kinase, domain 1"/>
    <property type="match status" value="1"/>
</dbReference>
<dbReference type="InterPro" id="IPR041726">
    <property type="entry name" value="ACAD10_11_N"/>
</dbReference>
<gene>
    <name evidence="2" type="ORF">SVIO_095700</name>
</gene>
<sequence length="348" mass="38600">MTEPDLRRYPDERTLVPYLDRHAASIGTVRAIRRITSGSSNEIFELTTDAPEPVILRTPPRRRLSASAHDVAREFRVLRALSDTPVPHPDALHLCTDESVIGRPFLLMSKAKGFHLKAPYPAHALAEGAMRAMMYDFIEVIAHLSRVDWRSAGLTGFGRPDGYLDRQVDRWLGQLAGYRTRELPGLDEVAAWLRAHQPASGPPGIIHGDYQFLNVLFADDPPPRVAGVLDWEQSTVGDPLVDLGWVLGLWTEPGEESPLNAFYGNASQHPGAPTRAELARRYAEVSGRDVGHRRYYEALALFKLGCIAEGSYHRHITGGSDTALHADFAWIVPKLIATAHAITRGERD</sequence>
<comment type="caution">
    <text evidence="2">The sequence shown here is derived from an EMBL/GenBank/DDBJ whole genome shotgun (WGS) entry which is preliminary data.</text>
</comment>